<protein>
    <recommendedName>
        <fullName evidence="3">OmdA domain containing protein</fullName>
    </recommendedName>
</protein>
<sequence length="121" mass="13381">MTGDDALLLPDAAAWRAWLAGHHDSARDVWLLIAKKNSGATTVTIDEALDEALCHGWIDSHRRKFDGDHYLQRYSPRARRSPWSSINVARAEALTAAGRMRPAGHAAIETAKATGRWPAQR</sequence>
<gene>
    <name evidence="1" type="ORF">SAMN05421811_11393</name>
</gene>
<keyword evidence="2" id="KW-1185">Reference proteome</keyword>
<dbReference type="EMBL" id="FOHX01000013">
    <property type="protein sequence ID" value="SEU35943.1"/>
    <property type="molecule type" value="Genomic_DNA"/>
</dbReference>
<accession>A0A1I0L7Q3</accession>
<dbReference type="Proteomes" id="UP000199361">
    <property type="component" value="Unassembled WGS sequence"/>
</dbReference>
<dbReference type="OrthoDB" id="9796999at2"/>
<name>A0A1I0L7Q3_9ACTN</name>
<evidence type="ECO:0000313" key="1">
    <source>
        <dbReference type="EMBL" id="SEU35943.1"/>
    </source>
</evidence>
<dbReference type="RefSeq" id="WP_091089238.1">
    <property type="nucleotide sequence ID" value="NZ_FOHX01000013.1"/>
</dbReference>
<dbReference type="STRING" id="568860.SAMN05421811_11393"/>
<organism evidence="1 2">
    <name type="scientific">Nonomuraea wenchangensis</name>
    <dbReference type="NCBI Taxonomy" id="568860"/>
    <lineage>
        <taxon>Bacteria</taxon>
        <taxon>Bacillati</taxon>
        <taxon>Actinomycetota</taxon>
        <taxon>Actinomycetes</taxon>
        <taxon>Streptosporangiales</taxon>
        <taxon>Streptosporangiaceae</taxon>
        <taxon>Nonomuraea</taxon>
    </lineage>
</organism>
<dbReference type="AlphaFoldDB" id="A0A1I0L7Q3"/>
<reference evidence="1 2" key="1">
    <citation type="submission" date="2016-10" db="EMBL/GenBank/DDBJ databases">
        <authorList>
            <person name="de Groot N.N."/>
        </authorList>
    </citation>
    <scope>NUCLEOTIDE SEQUENCE [LARGE SCALE GENOMIC DNA]</scope>
    <source>
        <strain evidence="1 2">CGMCC 4.5598</strain>
    </source>
</reference>
<evidence type="ECO:0008006" key="3">
    <source>
        <dbReference type="Google" id="ProtNLM"/>
    </source>
</evidence>
<evidence type="ECO:0000313" key="2">
    <source>
        <dbReference type="Proteomes" id="UP000199361"/>
    </source>
</evidence>
<proteinExistence type="predicted"/>